<reference evidence="3 4" key="1">
    <citation type="submission" date="2018-03" db="EMBL/GenBank/DDBJ databases">
        <title>Novel Streptomyces sp. from soil.</title>
        <authorList>
            <person name="Tan G.Y.A."/>
            <person name="Lee Z.Y."/>
        </authorList>
    </citation>
    <scope>NUCLEOTIDE SEQUENCE [LARGE SCALE GENOMIC DNA]</scope>
    <source>
        <strain evidence="3 4">ST5x</strain>
    </source>
</reference>
<dbReference type="AlphaFoldDB" id="A0A2S9PTL0"/>
<evidence type="ECO:0000256" key="1">
    <source>
        <dbReference type="SAM" id="MobiDB-lite"/>
    </source>
</evidence>
<comment type="caution">
    <text evidence="3">The sequence shown here is derived from an EMBL/GenBank/DDBJ whole genome shotgun (WGS) entry which is preliminary data.</text>
</comment>
<feature type="region of interest" description="Disordered" evidence="1">
    <location>
        <begin position="1"/>
        <end position="44"/>
    </location>
</feature>
<feature type="transmembrane region" description="Helical" evidence="2">
    <location>
        <begin position="215"/>
        <end position="236"/>
    </location>
</feature>
<feature type="region of interest" description="Disordered" evidence="1">
    <location>
        <begin position="247"/>
        <end position="273"/>
    </location>
</feature>
<evidence type="ECO:0000313" key="3">
    <source>
        <dbReference type="EMBL" id="PRH77744.1"/>
    </source>
</evidence>
<evidence type="ECO:0000313" key="4">
    <source>
        <dbReference type="Proteomes" id="UP000239322"/>
    </source>
</evidence>
<feature type="compositionally biased region" description="Basic and acidic residues" evidence="1">
    <location>
        <begin position="20"/>
        <end position="31"/>
    </location>
</feature>
<keyword evidence="4" id="KW-1185">Reference proteome</keyword>
<feature type="transmembrane region" description="Helical" evidence="2">
    <location>
        <begin position="163"/>
        <end position="183"/>
    </location>
</feature>
<dbReference type="Pfam" id="PF10935">
    <property type="entry name" value="DUF2637"/>
    <property type="match status" value="1"/>
</dbReference>
<proteinExistence type="predicted"/>
<dbReference type="EMBL" id="PVLV01000284">
    <property type="protein sequence ID" value="PRH77744.1"/>
    <property type="molecule type" value="Genomic_DNA"/>
</dbReference>
<feature type="compositionally biased region" description="Low complexity" evidence="1">
    <location>
        <begin position="1"/>
        <end position="13"/>
    </location>
</feature>
<feature type="transmembrane region" description="Helical" evidence="2">
    <location>
        <begin position="116"/>
        <end position="143"/>
    </location>
</feature>
<name>A0A2S9PTL0_9ACTN</name>
<dbReference type="InterPro" id="IPR021235">
    <property type="entry name" value="DUF2637"/>
</dbReference>
<sequence>MREWAGGPDDGAFPPGGGDRVVEGRLVHDGRGVPGPRSGPDVGVLDLEWDPSDELASLLDAARPPAAEELAADWAEESDEGREARDRLGAITAELPPLRRARADHRRRRARSRSWSWVRTVSVCIAAVVAALVAMVSVFSGVIAYDPLHGVAADRTGAGVAGWWPVLVYGPWAVASLSILRAALHQRRALHSWLVVLLFSTTGMLLGVAHEAHTIVDAAVAALPAAASLACFQQLVRLITLTRPPRQAHPRHRVLAGRRPSAAGQSPGPAGRR</sequence>
<dbReference type="Proteomes" id="UP000239322">
    <property type="component" value="Unassembled WGS sequence"/>
</dbReference>
<gene>
    <name evidence="3" type="ORF">C6N75_18630</name>
</gene>
<keyword evidence="2" id="KW-0812">Transmembrane</keyword>
<organism evidence="3 4">
    <name type="scientific">Streptomyces solincola</name>
    <dbReference type="NCBI Taxonomy" id="2100817"/>
    <lineage>
        <taxon>Bacteria</taxon>
        <taxon>Bacillati</taxon>
        <taxon>Actinomycetota</taxon>
        <taxon>Actinomycetes</taxon>
        <taxon>Kitasatosporales</taxon>
        <taxon>Streptomycetaceae</taxon>
        <taxon>Streptomyces</taxon>
    </lineage>
</organism>
<keyword evidence="2" id="KW-0472">Membrane</keyword>
<keyword evidence="2" id="KW-1133">Transmembrane helix</keyword>
<accession>A0A2S9PTL0</accession>
<evidence type="ECO:0000256" key="2">
    <source>
        <dbReference type="SAM" id="Phobius"/>
    </source>
</evidence>
<protein>
    <submittedName>
        <fullName evidence="3">DUF2637 domain-containing protein</fullName>
    </submittedName>
</protein>
<feature type="transmembrane region" description="Helical" evidence="2">
    <location>
        <begin position="190"/>
        <end position="209"/>
    </location>
</feature>
<feature type="compositionally biased region" description="Basic residues" evidence="1">
    <location>
        <begin position="247"/>
        <end position="256"/>
    </location>
</feature>